<dbReference type="GO" id="GO:0005524">
    <property type="term" value="F:ATP binding"/>
    <property type="evidence" value="ECO:0007669"/>
    <property type="project" value="UniProtKB-UniRule"/>
</dbReference>
<dbReference type="InterPro" id="IPR000719">
    <property type="entry name" value="Prot_kinase_dom"/>
</dbReference>
<feature type="region of interest" description="Disordered" evidence="2">
    <location>
        <begin position="464"/>
        <end position="487"/>
    </location>
</feature>
<organism evidence="4 5">
    <name type="scientific">Thelephora terrestris</name>
    <dbReference type="NCBI Taxonomy" id="56493"/>
    <lineage>
        <taxon>Eukaryota</taxon>
        <taxon>Fungi</taxon>
        <taxon>Dikarya</taxon>
        <taxon>Basidiomycota</taxon>
        <taxon>Agaricomycotina</taxon>
        <taxon>Agaricomycetes</taxon>
        <taxon>Thelephorales</taxon>
        <taxon>Thelephoraceae</taxon>
        <taxon>Thelephora</taxon>
    </lineage>
</organism>
<dbReference type="PANTHER" id="PTHR11909">
    <property type="entry name" value="CASEIN KINASE-RELATED"/>
    <property type="match status" value="1"/>
</dbReference>
<dbReference type="PROSITE" id="PS50011">
    <property type="entry name" value="PROTEIN_KINASE_DOM"/>
    <property type="match status" value="1"/>
</dbReference>
<dbReference type="PROSITE" id="PS00107">
    <property type="entry name" value="PROTEIN_KINASE_ATP"/>
    <property type="match status" value="1"/>
</dbReference>
<dbReference type="OrthoDB" id="5979581at2759"/>
<dbReference type="InterPro" id="IPR050235">
    <property type="entry name" value="CK1_Ser-Thr_kinase"/>
</dbReference>
<keyword evidence="5" id="KW-1185">Reference proteome</keyword>
<dbReference type="InterPro" id="IPR017441">
    <property type="entry name" value="Protein_kinase_ATP_BS"/>
</dbReference>
<feature type="region of interest" description="Disordered" evidence="2">
    <location>
        <begin position="300"/>
        <end position="329"/>
    </location>
</feature>
<dbReference type="InterPro" id="IPR011009">
    <property type="entry name" value="Kinase-like_dom_sf"/>
</dbReference>
<evidence type="ECO:0000256" key="2">
    <source>
        <dbReference type="SAM" id="MobiDB-lite"/>
    </source>
</evidence>
<feature type="binding site" evidence="1">
    <location>
        <position position="50"/>
    </location>
    <ligand>
        <name>ATP</name>
        <dbReference type="ChEBI" id="CHEBI:30616"/>
    </ligand>
</feature>
<reference evidence="4" key="2">
    <citation type="submission" date="2020-11" db="EMBL/GenBank/DDBJ databases">
        <authorList>
            <consortium name="DOE Joint Genome Institute"/>
            <person name="Kuo A."/>
            <person name="Miyauchi S."/>
            <person name="Kiss E."/>
            <person name="Drula E."/>
            <person name="Kohler A."/>
            <person name="Sanchez-Garcia M."/>
            <person name="Andreopoulos B."/>
            <person name="Barry K.W."/>
            <person name="Bonito G."/>
            <person name="Buee M."/>
            <person name="Carver A."/>
            <person name="Chen C."/>
            <person name="Cichocki N."/>
            <person name="Clum A."/>
            <person name="Culley D."/>
            <person name="Crous P.W."/>
            <person name="Fauchery L."/>
            <person name="Girlanda M."/>
            <person name="Hayes R."/>
            <person name="Keri Z."/>
            <person name="Labutti K."/>
            <person name="Lipzen A."/>
            <person name="Lombard V."/>
            <person name="Magnuson J."/>
            <person name="Maillard F."/>
            <person name="Morin E."/>
            <person name="Murat C."/>
            <person name="Nolan M."/>
            <person name="Ohm R."/>
            <person name="Pangilinan J."/>
            <person name="Pereira M."/>
            <person name="Perotto S."/>
            <person name="Peter M."/>
            <person name="Riley R."/>
            <person name="Sitrit Y."/>
            <person name="Stielow B."/>
            <person name="Szollosi G."/>
            <person name="Zifcakova L."/>
            <person name="Stursova M."/>
            <person name="Spatafora J.W."/>
            <person name="Tedersoo L."/>
            <person name="Vaario L.-M."/>
            <person name="Yamada A."/>
            <person name="Yan M."/>
            <person name="Wang P."/>
            <person name="Xu J."/>
            <person name="Bruns T."/>
            <person name="Baldrian P."/>
            <person name="Vilgalys R."/>
            <person name="Henrissat B."/>
            <person name="Grigoriev I.V."/>
            <person name="Hibbett D."/>
            <person name="Nagy L.G."/>
            <person name="Martin F.M."/>
        </authorList>
    </citation>
    <scope>NUCLEOTIDE SEQUENCE</scope>
    <source>
        <strain evidence="4">UH-Tt-Lm1</strain>
    </source>
</reference>
<dbReference type="SMART" id="SM00220">
    <property type="entry name" value="S_TKc"/>
    <property type="match status" value="1"/>
</dbReference>
<dbReference type="EMBL" id="WIUZ02000033">
    <property type="protein sequence ID" value="KAF9777545.1"/>
    <property type="molecule type" value="Genomic_DNA"/>
</dbReference>
<dbReference type="Pfam" id="PF00069">
    <property type="entry name" value="Pkinase"/>
    <property type="match status" value="1"/>
</dbReference>
<sequence>MSNFSYSNSNISRQRVGNWLLLEKLGAGVSGAIYRAVNVHTKPQQFVALKLQRKDEPCPTNRYERFFYPILQGGLGMPTLWGSGIHGSWDYLALDLLGSSLHSLYWKSGRSTMDLRSVLCIGMQMIARLEYMHGRGILHRDIQLGNCAIGLPPNEKTVYMIDFGFSKQYIDPKTNRHIPDSKVKRDFIGNYWFSSVNVHCRGKVPSRRDDLEALALMLIHLLSPGGISWTRHGVPKNEVEHGRLKREKLLARPEDICRGMPDEFEEFLVYCRKLKFADKPDYGRWIEEFRGVAKSRGYPESDELIWPPPPPPPKSLAVVPSPRKEPAANKDSEIEKVLNDLGRLRLEEAPQVLGDRAQIANAVQQAREAVKKPSSDNADKEVIVVSSGDEDDSTKPVPKARRIYLLRTKASDATDNATLSKLVLEFAEVLEKTYSKSLTVEGFSFLDALYKQLADPSVFVQPIRTSKRSGSSTTDSQEGDGLAKGRARRERLATLKGEVEKADTNKVLAGLVKAFGSEIDSTKGKTLPKPAFEFLHALGKRLKDLE</sequence>
<reference evidence="4" key="1">
    <citation type="journal article" date="2020" name="Nat. Commun.">
        <title>Large-scale genome sequencing of mycorrhizal fungi provides insights into the early evolution of symbiotic traits.</title>
        <authorList>
            <person name="Miyauchi S."/>
            <person name="Kiss E."/>
            <person name="Kuo A."/>
            <person name="Drula E."/>
            <person name="Kohler A."/>
            <person name="Sanchez-Garcia M."/>
            <person name="Morin E."/>
            <person name="Andreopoulos B."/>
            <person name="Barry K.W."/>
            <person name="Bonito G."/>
            <person name="Buee M."/>
            <person name="Carver A."/>
            <person name="Chen C."/>
            <person name="Cichocki N."/>
            <person name="Clum A."/>
            <person name="Culley D."/>
            <person name="Crous P.W."/>
            <person name="Fauchery L."/>
            <person name="Girlanda M."/>
            <person name="Hayes R.D."/>
            <person name="Keri Z."/>
            <person name="LaButti K."/>
            <person name="Lipzen A."/>
            <person name="Lombard V."/>
            <person name="Magnuson J."/>
            <person name="Maillard F."/>
            <person name="Murat C."/>
            <person name="Nolan M."/>
            <person name="Ohm R.A."/>
            <person name="Pangilinan J."/>
            <person name="Pereira M.F."/>
            <person name="Perotto S."/>
            <person name="Peter M."/>
            <person name="Pfister S."/>
            <person name="Riley R."/>
            <person name="Sitrit Y."/>
            <person name="Stielow J.B."/>
            <person name="Szollosi G."/>
            <person name="Zifcakova L."/>
            <person name="Stursova M."/>
            <person name="Spatafora J.W."/>
            <person name="Tedersoo L."/>
            <person name="Vaario L.M."/>
            <person name="Yamada A."/>
            <person name="Yan M."/>
            <person name="Wang P."/>
            <person name="Xu J."/>
            <person name="Bruns T."/>
            <person name="Baldrian P."/>
            <person name="Vilgalys R."/>
            <person name="Dunand C."/>
            <person name="Henrissat B."/>
            <person name="Grigoriev I.V."/>
            <person name="Hibbett D."/>
            <person name="Nagy L.G."/>
            <person name="Martin F.M."/>
        </authorList>
    </citation>
    <scope>NUCLEOTIDE SEQUENCE</scope>
    <source>
        <strain evidence="4">UH-Tt-Lm1</strain>
    </source>
</reference>
<proteinExistence type="predicted"/>
<evidence type="ECO:0000259" key="3">
    <source>
        <dbReference type="PROSITE" id="PS50011"/>
    </source>
</evidence>
<evidence type="ECO:0000313" key="4">
    <source>
        <dbReference type="EMBL" id="KAF9777545.1"/>
    </source>
</evidence>
<dbReference type="CDD" id="cd14016">
    <property type="entry name" value="STKc_CK1"/>
    <property type="match status" value="1"/>
</dbReference>
<feature type="domain" description="Protein kinase" evidence="3">
    <location>
        <begin position="19"/>
        <end position="290"/>
    </location>
</feature>
<evidence type="ECO:0000256" key="1">
    <source>
        <dbReference type="PROSITE-ProRule" id="PRU10141"/>
    </source>
</evidence>
<name>A0A9P6H255_9AGAM</name>
<keyword evidence="4" id="KW-0808">Transferase</keyword>
<dbReference type="Gene3D" id="1.10.510.10">
    <property type="entry name" value="Transferase(Phosphotransferase) domain 1"/>
    <property type="match status" value="1"/>
</dbReference>
<dbReference type="AlphaFoldDB" id="A0A9P6H255"/>
<gene>
    <name evidence="4" type="ORF">BJ322DRAFT_1096225</name>
</gene>
<dbReference type="SUPFAM" id="SSF56112">
    <property type="entry name" value="Protein kinase-like (PK-like)"/>
    <property type="match status" value="1"/>
</dbReference>
<dbReference type="GO" id="GO:0004672">
    <property type="term" value="F:protein kinase activity"/>
    <property type="evidence" value="ECO:0007669"/>
    <property type="project" value="InterPro"/>
</dbReference>
<evidence type="ECO:0000313" key="5">
    <source>
        <dbReference type="Proteomes" id="UP000736335"/>
    </source>
</evidence>
<keyword evidence="1" id="KW-0067">ATP-binding</keyword>
<keyword evidence="4" id="KW-0418">Kinase</keyword>
<dbReference type="Proteomes" id="UP000736335">
    <property type="component" value="Unassembled WGS sequence"/>
</dbReference>
<comment type="caution">
    <text evidence="4">The sequence shown here is derived from an EMBL/GenBank/DDBJ whole genome shotgun (WGS) entry which is preliminary data.</text>
</comment>
<protein>
    <submittedName>
        <fullName evidence="4">Kinase-like domain-containing protein</fullName>
    </submittedName>
</protein>
<keyword evidence="1" id="KW-0547">Nucleotide-binding</keyword>
<accession>A0A9P6H255</accession>